<dbReference type="InterPro" id="IPR001679">
    <property type="entry name" value="DNA_ligase"/>
</dbReference>
<dbReference type="FunFam" id="2.40.50.140:FF:000012">
    <property type="entry name" value="DNA ligase"/>
    <property type="match status" value="1"/>
</dbReference>
<dbReference type="PANTHER" id="PTHR23389:SF9">
    <property type="entry name" value="DNA LIGASE"/>
    <property type="match status" value="1"/>
</dbReference>
<dbReference type="STRING" id="1703770.AMJ39_00760"/>
<keyword evidence="18" id="KW-0223">Dioxygenase</keyword>
<keyword evidence="14" id="KW-0464">Manganese</keyword>
<dbReference type="NCBIfam" id="NF005932">
    <property type="entry name" value="PRK07956.1"/>
    <property type="match status" value="1"/>
</dbReference>
<dbReference type="GO" id="GO:0051213">
    <property type="term" value="F:dioxygenase activity"/>
    <property type="evidence" value="ECO:0007669"/>
    <property type="project" value="UniProtKB-KW"/>
</dbReference>
<evidence type="ECO:0000256" key="4">
    <source>
        <dbReference type="ARBA" id="ARBA00022598"/>
    </source>
</evidence>
<dbReference type="FunFam" id="3.30.470.30:FF:000001">
    <property type="entry name" value="DNA ligase"/>
    <property type="match status" value="1"/>
</dbReference>
<dbReference type="Pfam" id="PF14520">
    <property type="entry name" value="HHH_5"/>
    <property type="match status" value="1"/>
</dbReference>
<keyword evidence="10 14" id="KW-0520">NAD</keyword>
<dbReference type="GO" id="GO:0006260">
    <property type="term" value="P:DNA replication"/>
    <property type="evidence" value="ECO:0007669"/>
    <property type="project" value="UniProtKB-KW"/>
</dbReference>
<dbReference type="InterPro" id="IPR041663">
    <property type="entry name" value="DisA/LigA_HHH"/>
</dbReference>
<comment type="cofactor">
    <cofactor evidence="14">
        <name>Mg(2+)</name>
        <dbReference type="ChEBI" id="CHEBI:18420"/>
    </cofactor>
    <cofactor evidence="14">
        <name>Mn(2+)</name>
        <dbReference type="ChEBI" id="CHEBI:29035"/>
    </cofactor>
</comment>
<dbReference type="Proteomes" id="UP000052008">
    <property type="component" value="Unassembled WGS sequence"/>
</dbReference>
<dbReference type="FunFam" id="1.10.287.610:FF:000002">
    <property type="entry name" value="DNA ligase"/>
    <property type="match status" value="1"/>
</dbReference>
<keyword evidence="9 14" id="KW-0460">Magnesium</keyword>
<dbReference type="GO" id="GO:0003911">
    <property type="term" value="F:DNA ligase (NAD+) activity"/>
    <property type="evidence" value="ECO:0007669"/>
    <property type="project" value="UniProtKB-UniRule"/>
</dbReference>
<dbReference type="AlphaFoldDB" id="A0A0S7WVV5"/>
<evidence type="ECO:0000313" key="19">
    <source>
        <dbReference type="Proteomes" id="UP000052008"/>
    </source>
</evidence>
<dbReference type="InterPro" id="IPR013839">
    <property type="entry name" value="DNAligase_adenylation"/>
</dbReference>
<dbReference type="Pfam" id="PF00533">
    <property type="entry name" value="BRCT"/>
    <property type="match status" value="1"/>
</dbReference>
<dbReference type="Gene3D" id="3.30.470.30">
    <property type="entry name" value="DNA ligase/mRNA capping enzyme"/>
    <property type="match status" value="1"/>
</dbReference>
<dbReference type="Pfam" id="PF03120">
    <property type="entry name" value="OB_DNA_ligase"/>
    <property type="match status" value="1"/>
</dbReference>
<evidence type="ECO:0000256" key="3">
    <source>
        <dbReference type="ARBA" id="ARBA00013308"/>
    </source>
</evidence>
<gene>
    <name evidence="14" type="primary">ligA</name>
    <name evidence="18" type="ORF">AMJ39_00760</name>
</gene>
<dbReference type="InterPro" id="IPR018239">
    <property type="entry name" value="DNA_ligase_AS"/>
</dbReference>
<dbReference type="InterPro" id="IPR001357">
    <property type="entry name" value="BRCT_dom"/>
</dbReference>
<evidence type="ECO:0000256" key="11">
    <source>
        <dbReference type="ARBA" id="ARBA00023204"/>
    </source>
</evidence>
<dbReference type="PATRIC" id="fig|1703770.3.peg.224"/>
<feature type="binding site" evidence="14">
    <location>
        <begin position="90"/>
        <end position="91"/>
    </location>
    <ligand>
        <name>NAD(+)</name>
        <dbReference type="ChEBI" id="CHEBI:57540"/>
    </ligand>
</feature>
<evidence type="ECO:0000256" key="16">
    <source>
        <dbReference type="SAM" id="Coils"/>
    </source>
</evidence>
<evidence type="ECO:0000256" key="10">
    <source>
        <dbReference type="ARBA" id="ARBA00023027"/>
    </source>
</evidence>
<dbReference type="InterPro" id="IPR033136">
    <property type="entry name" value="DNA_ligase_CS"/>
</dbReference>
<dbReference type="PROSITE" id="PS01056">
    <property type="entry name" value="DNA_LIGASE_N2"/>
    <property type="match status" value="1"/>
</dbReference>
<evidence type="ECO:0000256" key="13">
    <source>
        <dbReference type="ARBA" id="ARBA00060881"/>
    </source>
</evidence>
<dbReference type="InterPro" id="IPR004150">
    <property type="entry name" value="NAD_DNA_ligase_OB"/>
</dbReference>
<feature type="binding site" evidence="14">
    <location>
        <position position="434"/>
    </location>
    <ligand>
        <name>Zn(2+)</name>
        <dbReference type="ChEBI" id="CHEBI:29105"/>
    </ligand>
</feature>
<dbReference type="GO" id="GO:0005829">
    <property type="term" value="C:cytosol"/>
    <property type="evidence" value="ECO:0007669"/>
    <property type="project" value="TreeGrafter"/>
</dbReference>
<feature type="domain" description="BRCT" evidence="17">
    <location>
        <begin position="596"/>
        <end position="675"/>
    </location>
</feature>
<feature type="active site" description="N6-AMP-lysine intermediate" evidence="14">
    <location>
        <position position="123"/>
    </location>
</feature>
<comment type="function">
    <text evidence="1 14">DNA ligase that catalyzes the formation of phosphodiester linkages between 5'-phosphoryl and 3'-hydroxyl groups in double-stranded DNA using NAD as a coenzyme and as the energy source for the reaction. It is essential for DNA replication and repair of damaged DNA.</text>
</comment>
<dbReference type="GO" id="GO:0046872">
    <property type="term" value="F:metal ion binding"/>
    <property type="evidence" value="ECO:0007669"/>
    <property type="project" value="UniProtKB-KW"/>
</dbReference>
<evidence type="ECO:0000256" key="2">
    <source>
        <dbReference type="ARBA" id="ARBA00012722"/>
    </source>
</evidence>
<dbReference type="SMART" id="SM00532">
    <property type="entry name" value="LIGANc"/>
    <property type="match status" value="1"/>
</dbReference>
<dbReference type="InterPro" id="IPR013840">
    <property type="entry name" value="DNAligase_N"/>
</dbReference>
<dbReference type="Gene3D" id="2.40.50.140">
    <property type="entry name" value="Nucleic acid-binding proteins"/>
    <property type="match status" value="1"/>
</dbReference>
<evidence type="ECO:0000256" key="12">
    <source>
        <dbReference type="ARBA" id="ARBA00034005"/>
    </source>
</evidence>
<comment type="caution">
    <text evidence="18">The sequence shown here is derived from an EMBL/GenBank/DDBJ whole genome shotgun (WGS) entry which is preliminary data.</text>
</comment>
<dbReference type="Pfam" id="PF12826">
    <property type="entry name" value="HHH_2"/>
    <property type="match status" value="1"/>
</dbReference>
<feature type="coiled-coil region" evidence="16">
    <location>
        <begin position="3"/>
        <end position="30"/>
    </location>
</feature>
<feature type="binding site" evidence="14">
    <location>
        <position position="298"/>
    </location>
    <ligand>
        <name>NAD(+)</name>
        <dbReference type="ChEBI" id="CHEBI:57540"/>
    </ligand>
</feature>
<dbReference type="SMART" id="SM00292">
    <property type="entry name" value="BRCT"/>
    <property type="match status" value="1"/>
</dbReference>
<feature type="binding site" evidence="14">
    <location>
        <position position="439"/>
    </location>
    <ligand>
        <name>Zn(2+)</name>
        <dbReference type="ChEBI" id="CHEBI:29105"/>
    </ligand>
</feature>
<dbReference type="InterPro" id="IPR003583">
    <property type="entry name" value="Hlx-hairpin-Hlx_DNA-bd_motif"/>
</dbReference>
<evidence type="ECO:0000256" key="1">
    <source>
        <dbReference type="ARBA" id="ARBA00004067"/>
    </source>
</evidence>
<evidence type="ECO:0000256" key="9">
    <source>
        <dbReference type="ARBA" id="ARBA00022842"/>
    </source>
</evidence>
<dbReference type="InterPro" id="IPR012340">
    <property type="entry name" value="NA-bd_OB-fold"/>
</dbReference>
<evidence type="ECO:0000313" key="18">
    <source>
        <dbReference type="EMBL" id="KPJ54310.1"/>
    </source>
</evidence>
<keyword evidence="5 14" id="KW-0235">DNA replication</keyword>
<reference evidence="18 19" key="1">
    <citation type="journal article" date="2015" name="Microbiome">
        <title>Genomic resolution of linkages in carbon, nitrogen, and sulfur cycling among widespread estuary sediment bacteria.</title>
        <authorList>
            <person name="Baker B.J."/>
            <person name="Lazar C.S."/>
            <person name="Teske A.P."/>
            <person name="Dick G.J."/>
        </authorList>
    </citation>
    <scope>NUCLEOTIDE SEQUENCE [LARGE SCALE GENOMIC DNA]</scope>
    <source>
        <strain evidence="18">DG_24</strain>
    </source>
</reference>
<dbReference type="Gene3D" id="1.10.287.610">
    <property type="entry name" value="Helix hairpin bin"/>
    <property type="match status" value="1"/>
</dbReference>
<keyword evidence="4 14" id="KW-0436">Ligase</keyword>
<keyword evidence="7 14" id="KW-0227">DNA damage</keyword>
<comment type="catalytic activity">
    <reaction evidence="12 14 15">
        <text>NAD(+) + (deoxyribonucleotide)n-3'-hydroxyl + 5'-phospho-(deoxyribonucleotide)m = (deoxyribonucleotide)n+m + AMP + beta-nicotinamide D-nucleotide.</text>
        <dbReference type="EC" id="6.5.1.2"/>
    </reaction>
</comment>
<dbReference type="HAMAP" id="MF_01588">
    <property type="entry name" value="DNA_ligase_A"/>
    <property type="match status" value="1"/>
</dbReference>
<dbReference type="GO" id="GO:0006281">
    <property type="term" value="P:DNA repair"/>
    <property type="evidence" value="ECO:0007669"/>
    <property type="project" value="UniProtKB-KW"/>
</dbReference>
<dbReference type="InterPro" id="IPR036420">
    <property type="entry name" value="BRCT_dom_sf"/>
</dbReference>
<dbReference type="PANTHER" id="PTHR23389">
    <property type="entry name" value="CHROMOSOME TRANSMISSION FIDELITY FACTOR 18"/>
    <property type="match status" value="1"/>
</dbReference>
<evidence type="ECO:0000256" key="15">
    <source>
        <dbReference type="RuleBase" id="RU000618"/>
    </source>
</evidence>
<evidence type="ECO:0000259" key="17">
    <source>
        <dbReference type="PROSITE" id="PS50172"/>
    </source>
</evidence>
<comment type="similarity">
    <text evidence="13 14">Belongs to the NAD-dependent DNA ligase family. LigA subfamily.</text>
</comment>
<dbReference type="EC" id="6.5.1.2" evidence="2 14"/>
<feature type="binding site" evidence="14">
    <location>
        <position position="182"/>
    </location>
    <ligand>
        <name>NAD(+)</name>
        <dbReference type="ChEBI" id="CHEBI:57540"/>
    </ligand>
</feature>
<feature type="binding site" evidence="14">
    <location>
        <position position="419"/>
    </location>
    <ligand>
        <name>Zn(2+)</name>
        <dbReference type="ChEBI" id="CHEBI:29105"/>
    </ligand>
</feature>
<name>A0A0S7WVV5_UNCT6</name>
<keyword evidence="16" id="KW-0175">Coiled coil</keyword>
<feature type="binding site" evidence="14">
    <location>
        <position position="121"/>
    </location>
    <ligand>
        <name>NAD(+)</name>
        <dbReference type="ChEBI" id="CHEBI:57540"/>
    </ligand>
</feature>
<dbReference type="SMART" id="SM00278">
    <property type="entry name" value="HhH1"/>
    <property type="match status" value="3"/>
</dbReference>
<evidence type="ECO:0000256" key="5">
    <source>
        <dbReference type="ARBA" id="ARBA00022705"/>
    </source>
</evidence>
<dbReference type="SUPFAM" id="SSF56091">
    <property type="entry name" value="DNA ligase/mRNA capping enzyme, catalytic domain"/>
    <property type="match status" value="1"/>
</dbReference>
<dbReference type="CDD" id="cd00114">
    <property type="entry name" value="LIGANc"/>
    <property type="match status" value="1"/>
</dbReference>
<dbReference type="InterPro" id="IPR004149">
    <property type="entry name" value="Znf_DNAligase_C4"/>
</dbReference>
<dbReference type="Gene3D" id="6.20.10.30">
    <property type="match status" value="1"/>
</dbReference>
<dbReference type="PROSITE" id="PS50172">
    <property type="entry name" value="BRCT"/>
    <property type="match status" value="1"/>
</dbReference>
<dbReference type="SUPFAM" id="SSF50249">
    <property type="entry name" value="Nucleic acid-binding proteins"/>
    <property type="match status" value="1"/>
</dbReference>
<evidence type="ECO:0000256" key="8">
    <source>
        <dbReference type="ARBA" id="ARBA00022833"/>
    </source>
</evidence>
<dbReference type="SUPFAM" id="SSF52113">
    <property type="entry name" value="BRCT domain"/>
    <property type="match status" value="1"/>
</dbReference>
<sequence length="675" mass="74080">MTRPDRKRDIRQARARIESLREEIRYHNKRYYVLNDPVISDREFDRLMAELAELEARYPALITPDSPTQRVGGEPSKEFPTVVHAVPMLSLTNTYSGEEVEAFDARVRRALDLDRVAYVAELKIDGVAVSLRYEGGVLVQGSTRGDGTRGDDITPNLRTIKSIPLRLSTADSDLLDIEVRGEVYLSRAAFKELNEVRRKEGEPLFANPRNAAAGSLKLLDSRLVAQRQLEICTYGVGEASAARLTTHVDVLSALKDIGLRVGEHWERCDGPGEVLRYCEVWAERKGGLPYDIDGVVVKVDDLDSRRLLGSTTKSPRWAIAYKFPAEEAMTTIIDIVAQVGRTGIVTPVAVLEPVEVSGSTVSRATLHNIDEIKRKDIRVGDVVAIEKGGEVIPKVNRVIVERRTGKEQPFSMPGKCPSCKGRLVRHEGEVAVRCENVACPAQVRGRILHFASRNAMDIEGLGPALVDQLVEGGLAKDFSDLYRLKLEELSGLERMGKKSAGNLLREIERSKEVSFTRLLFAIGIRQVGLHAAGILAERFGSLDGLASATRGELEASEGIGPTIAVSIISFFGSPENRAVLAGLREAGVNPVQDTAPRRRPLAGKTFVITGTLEGYARDDARQRLVDLGARVTSSVSEKTDFLVVGANPGSKLKKARALGVQIIDEAEFRRLIGDR</sequence>
<accession>A0A0S7WVV5</accession>
<evidence type="ECO:0000256" key="7">
    <source>
        <dbReference type="ARBA" id="ARBA00022763"/>
    </source>
</evidence>
<dbReference type="InterPro" id="IPR010994">
    <property type="entry name" value="RuvA_2-like"/>
</dbReference>
<keyword evidence="6 14" id="KW-0479">Metal-binding</keyword>
<feature type="binding site" evidence="14">
    <location>
        <position position="144"/>
    </location>
    <ligand>
        <name>NAD(+)</name>
        <dbReference type="ChEBI" id="CHEBI:57540"/>
    </ligand>
</feature>
<dbReference type="FunFam" id="1.10.150.20:FF:000007">
    <property type="entry name" value="DNA ligase"/>
    <property type="match status" value="1"/>
</dbReference>
<protein>
    <recommendedName>
        <fullName evidence="3 14">DNA ligase</fullName>
        <ecNumber evidence="2 14">6.5.1.2</ecNumber>
    </recommendedName>
    <alternativeName>
        <fullName evidence="14">Polydeoxyribonucleotide synthase [NAD(+)]</fullName>
    </alternativeName>
</protein>
<proteinExistence type="inferred from homology"/>
<dbReference type="PROSITE" id="PS01055">
    <property type="entry name" value="DNA_LIGASE_N1"/>
    <property type="match status" value="1"/>
</dbReference>
<dbReference type="NCBIfam" id="TIGR00575">
    <property type="entry name" value="dnlj"/>
    <property type="match status" value="1"/>
</dbReference>
<evidence type="ECO:0000256" key="6">
    <source>
        <dbReference type="ARBA" id="ARBA00022723"/>
    </source>
</evidence>
<feature type="binding site" evidence="14">
    <location>
        <position position="416"/>
    </location>
    <ligand>
        <name>Zn(2+)</name>
        <dbReference type="ChEBI" id="CHEBI:29105"/>
    </ligand>
</feature>
<keyword evidence="11 14" id="KW-0234">DNA repair</keyword>
<dbReference type="SUPFAM" id="SSF47781">
    <property type="entry name" value="RuvA domain 2-like"/>
    <property type="match status" value="1"/>
</dbReference>
<dbReference type="CDD" id="cd17748">
    <property type="entry name" value="BRCT_DNA_ligase_like"/>
    <property type="match status" value="1"/>
</dbReference>
<dbReference type="Gene3D" id="1.10.150.20">
    <property type="entry name" value="5' to 3' exonuclease, C-terminal subdomain"/>
    <property type="match status" value="2"/>
</dbReference>
<feature type="binding site" evidence="14">
    <location>
        <position position="322"/>
    </location>
    <ligand>
        <name>NAD(+)</name>
        <dbReference type="ChEBI" id="CHEBI:57540"/>
    </ligand>
</feature>
<dbReference type="Pfam" id="PF22745">
    <property type="entry name" value="Nlig-Ia"/>
    <property type="match status" value="1"/>
</dbReference>
<dbReference type="PIRSF" id="PIRSF001604">
    <property type="entry name" value="LigA"/>
    <property type="match status" value="1"/>
</dbReference>
<dbReference type="Pfam" id="PF03119">
    <property type="entry name" value="DNA_ligase_ZBD"/>
    <property type="match status" value="1"/>
</dbReference>
<dbReference type="GO" id="GO:0003677">
    <property type="term" value="F:DNA binding"/>
    <property type="evidence" value="ECO:0007669"/>
    <property type="project" value="InterPro"/>
</dbReference>
<dbReference type="EMBL" id="LIZS01000004">
    <property type="protein sequence ID" value="KPJ54310.1"/>
    <property type="molecule type" value="Genomic_DNA"/>
</dbReference>
<feature type="binding site" evidence="14">
    <location>
        <begin position="41"/>
        <end position="45"/>
    </location>
    <ligand>
        <name>NAD(+)</name>
        <dbReference type="ChEBI" id="CHEBI:57540"/>
    </ligand>
</feature>
<keyword evidence="18" id="KW-0560">Oxidoreductase</keyword>
<organism evidence="18 19">
    <name type="scientific">candidate division TA06 bacterium DG_24</name>
    <dbReference type="NCBI Taxonomy" id="1703770"/>
    <lineage>
        <taxon>Bacteria</taxon>
        <taxon>Bacteria division TA06</taxon>
    </lineage>
</organism>
<keyword evidence="8 14" id="KW-0862">Zinc</keyword>
<dbReference type="Pfam" id="PF01653">
    <property type="entry name" value="DNA_ligase_aden"/>
    <property type="match status" value="1"/>
</dbReference>
<dbReference type="Gene3D" id="3.40.50.10190">
    <property type="entry name" value="BRCT domain"/>
    <property type="match status" value="1"/>
</dbReference>
<evidence type="ECO:0000256" key="14">
    <source>
        <dbReference type="HAMAP-Rule" id="MF_01588"/>
    </source>
</evidence>